<protein>
    <submittedName>
        <fullName evidence="1">Uncharacterized protein</fullName>
    </submittedName>
</protein>
<reference evidence="3 4" key="1">
    <citation type="submission" date="2020-04" db="EMBL/GenBank/DDBJ databases">
        <title>Perkinsus olseni comparative genomics.</title>
        <authorList>
            <person name="Bogema D.R."/>
        </authorList>
    </citation>
    <scope>NUCLEOTIDE SEQUENCE [LARGE SCALE GENOMIC DNA]</scope>
    <source>
        <strain evidence="2">ATCC PRA-205</strain>
        <strain evidence="1 3">ATCC PRA-207</strain>
    </source>
</reference>
<gene>
    <name evidence="2" type="ORF">FOZ62_029210</name>
    <name evidence="1" type="ORF">FOZ63_001774</name>
</gene>
<accession>A0A7J6S0E8</accession>
<name>A0A7J6S0E8_PEROL</name>
<keyword evidence="3" id="KW-1185">Reference proteome</keyword>
<feature type="non-terminal residue" evidence="1">
    <location>
        <position position="1"/>
    </location>
</feature>
<organism evidence="1 3">
    <name type="scientific">Perkinsus olseni</name>
    <name type="common">Perkinsus atlanticus</name>
    <dbReference type="NCBI Taxonomy" id="32597"/>
    <lineage>
        <taxon>Eukaryota</taxon>
        <taxon>Sar</taxon>
        <taxon>Alveolata</taxon>
        <taxon>Perkinsozoa</taxon>
        <taxon>Perkinsea</taxon>
        <taxon>Perkinsida</taxon>
        <taxon>Perkinsidae</taxon>
        <taxon>Perkinsus</taxon>
    </lineage>
</organism>
<dbReference type="AlphaFoldDB" id="A0A7J6S0E8"/>
<sequence length="105" mass="11672">GEDLCLSLRTHGALALSQPASLCFRAVDETLEVKRTFPAFVKRCIHMRGYDPYSDDSELEKVHVVDEVQQSMEEAEVDTCTIDGMPSEVLLESAALQTSSRIIIK</sequence>
<comment type="caution">
    <text evidence="1">The sequence shown here is derived from an EMBL/GenBank/DDBJ whole genome shotgun (WGS) entry which is preliminary data.</text>
</comment>
<evidence type="ECO:0000313" key="3">
    <source>
        <dbReference type="Proteomes" id="UP000553632"/>
    </source>
</evidence>
<evidence type="ECO:0000313" key="2">
    <source>
        <dbReference type="EMBL" id="KAF4752828.1"/>
    </source>
</evidence>
<dbReference type="EMBL" id="JABANM010002271">
    <property type="protein sequence ID" value="KAF4752828.1"/>
    <property type="molecule type" value="Genomic_DNA"/>
</dbReference>
<dbReference type="Proteomes" id="UP000553632">
    <property type="component" value="Unassembled WGS sequence"/>
</dbReference>
<dbReference type="EMBL" id="JABANO010021825">
    <property type="protein sequence ID" value="KAF4726171.1"/>
    <property type="molecule type" value="Genomic_DNA"/>
</dbReference>
<proteinExistence type="predicted"/>
<dbReference type="Proteomes" id="UP000574390">
    <property type="component" value="Unassembled WGS sequence"/>
</dbReference>
<evidence type="ECO:0000313" key="4">
    <source>
        <dbReference type="Proteomes" id="UP000574390"/>
    </source>
</evidence>
<evidence type="ECO:0000313" key="1">
    <source>
        <dbReference type="EMBL" id="KAF4726171.1"/>
    </source>
</evidence>